<dbReference type="OrthoDB" id="8477613at2"/>
<reference evidence="1 2" key="1">
    <citation type="submission" date="2019-06" db="EMBL/GenBank/DDBJ databases">
        <authorList>
            <person name="Lee I."/>
            <person name="Jang G.I."/>
            <person name="Hwang C.Y."/>
        </authorList>
    </citation>
    <scope>NUCLEOTIDE SEQUENCE [LARGE SCALE GENOMIC DNA]</scope>
    <source>
        <strain evidence="1 2">PAMC 28131</strain>
    </source>
</reference>
<gene>
    <name evidence="1" type="ORF">FJQ54_15715</name>
</gene>
<evidence type="ECO:0000313" key="2">
    <source>
        <dbReference type="Proteomes" id="UP000319897"/>
    </source>
</evidence>
<evidence type="ECO:0000313" key="1">
    <source>
        <dbReference type="EMBL" id="TPE58512.1"/>
    </source>
</evidence>
<dbReference type="EMBL" id="VFSU01000034">
    <property type="protein sequence ID" value="TPE58512.1"/>
    <property type="molecule type" value="Genomic_DNA"/>
</dbReference>
<sequence length="936" mass="98663">MAIVSTAVESNGWVLAVTGDWPQTGGAWEFNGADRPNGRFLLSGVDQFPLDPKGSPKVVLQVRTAGYDRIGGQAVANAARAMQIVATKVMRLPYPDAKLLNETDNGNGTRTVRLALSKRVPAGASIVQASFGAGWKQGEAATVLTAVANQSVRQVIPVISRWATPSYLPVMGTDDSPNHIGRVDLIVAAEHPEHFGPARNQAVAAVKLTATDGTITKEYWFSEPQTSPAHGDNLRCWGGEIDLSGLNPGLITVHRTMYPWIGEARVSGTGHVASVSGGVGPAHETPLHMIYDPTGSRHGNRRRYVFVDSDSPRVAQADVASVVLHTDIDSARSAPVASKAGNLMVALQAFKNLLVASPTLAPPDANGVSSATRACDYWEIILTDGQAHTVGGAISSAAPHLNPCEGLTIVRGDPAAANPRATTILRASTAYVVQNQRWWFRDLRLELGGAMLFSGSPTSGVGVTERVTLTGRAGFETSTTGIYGSSGSFQNQIVDSDSFAHGNQPSGVLIRNMQRTRIAGGTTLIGVTINREAGTQRTTSAFYLAKDTPDQMIWNCRVYEWPGSLMTVLLGAGLFGNPATMLRLALVNVQLEGQAGDPAHQLGEYSYIQMQDCIWEGCTLLGSRYNWHNEAPMPFVSSGTTVTAGVLNHGLAVGEAVSIAGLLPEAYNGTFTVASVPDVNRFTYVAASEPGAMATYKGGTVKRVAGGPVIPLVRMSLEHNGNCLRNVVFDRNATKQDQWIADGTQTGCWELLYGVGQSSVFRANRGVNSPFDWQYAFDGMGSEADTDYAVQTNPAAYKDYYGLVNDATNSGSGTWGGDYRPSVAKASRLIGKATLAGIDRDIDGQVRGASFAAGAYEADEVVVPEVTLAVVSAVHGHAAGVGVLKWTAGLGPAAAAHAQLVTSPLLLAVPPAAETGGGQRTLVVGFEDRGIAVSGE</sequence>
<keyword evidence="2" id="KW-1185">Reference proteome</keyword>
<dbReference type="AlphaFoldDB" id="A0A501XDC3"/>
<dbReference type="Proteomes" id="UP000319897">
    <property type="component" value="Unassembled WGS sequence"/>
</dbReference>
<name>A0A501XDC3_9SPHN</name>
<dbReference type="Gene3D" id="2.40.30.20">
    <property type="match status" value="1"/>
</dbReference>
<proteinExistence type="predicted"/>
<comment type="caution">
    <text evidence="1">The sequence shown here is derived from an EMBL/GenBank/DDBJ whole genome shotgun (WGS) entry which is preliminary data.</text>
</comment>
<dbReference type="RefSeq" id="WP_140929365.1">
    <property type="nucleotide sequence ID" value="NZ_VFSU01000034.1"/>
</dbReference>
<dbReference type="InterPro" id="IPR023366">
    <property type="entry name" value="ATP_synth_asu-like_sf"/>
</dbReference>
<protein>
    <submittedName>
        <fullName evidence="1">Uncharacterized protein</fullName>
    </submittedName>
</protein>
<organism evidence="1 2">
    <name type="scientific">Sandaracinobacter neustonicus</name>
    <dbReference type="NCBI Taxonomy" id="1715348"/>
    <lineage>
        <taxon>Bacteria</taxon>
        <taxon>Pseudomonadati</taxon>
        <taxon>Pseudomonadota</taxon>
        <taxon>Alphaproteobacteria</taxon>
        <taxon>Sphingomonadales</taxon>
        <taxon>Sphingosinicellaceae</taxon>
        <taxon>Sandaracinobacter</taxon>
    </lineage>
</organism>
<accession>A0A501XDC3</accession>